<gene>
    <name evidence="5" type="ORF">FD17_GL001569</name>
</gene>
<dbReference type="PANTHER" id="PTHR30404:SF7">
    <property type="entry name" value="CELL WALL AMIDASE LYTH-RELATED"/>
    <property type="match status" value="1"/>
</dbReference>
<keyword evidence="3" id="KW-0812">Transmembrane</keyword>
<protein>
    <submittedName>
        <fullName evidence="5">Cell wall hydrolase autolysin</fullName>
    </submittedName>
</protein>
<dbReference type="GO" id="GO:0030288">
    <property type="term" value="C:outer membrane-bounded periplasmic space"/>
    <property type="evidence" value="ECO:0007669"/>
    <property type="project" value="TreeGrafter"/>
</dbReference>
<keyword evidence="6" id="KW-1185">Reference proteome</keyword>
<dbReference type="Gene3D" id="3.40.630.40">
    <property type="entry name" value="Zn-dependent exopeptidases"/>
    <property type="match status" value="1"/>
</dbReference>
<dbReference type="AlphaFoldDB" id="A0A0R1L007"/>
<dbReference type="PATRIC" id="fig|1423808.3.peg.1590"/>
<dbReference type="PROSITE" id="PS51781">
    <property type="entry name" value="SH3B"/>
    <property type="match status" value="1"/>
</dbReference>
<comment type="caution">
    <text evidence="5">The sequence shown here is derived from an EMBL/GenBank/DDBJ whole genome shotgun (WGS) entry which is preliminary data.</text>
</comment>
<dbReference type="PANTHER" id="PTHR30404">
    <property type="entry name" value="N-ACETYLMURAMOYL-L-ALANINE AMIDASE"/>
    <property type="match status" value="1"/>
</dbReference>
<feature type="transmembrane region" description="Helical" evidence="3">
    <location>
        <begin position="16"/>
        <end position="34"/>
    </location>
</feature>
<keyword evidence="3" id="KW-1133">Transmembrane helix</keyword>
<proteinExistence type="predicted"/>
<dbReference type="InterPro" id="IPR050695">
    <property type="entry name" value="N-acetylmuramoyl_amidase_3"/>
</dbReference>
<evidence type="ECO:0000313" key="6">
    <source>
        <dbReference type="Proteomes" id="UP000051581"/>
    </source>
</evidence>
<feature type="domain" description="SH3b" evidence="4">
    <location>
        <begin position="36"/>
        <end position="99"/>
    </location>
</feature>
<organism evidence="5 6">
    <name type="scientific">Lentilactobacillus sunkii DSM 19904</name>
    <dbReference type="NCBI Taxonomy" id="1423808"/>
    <lineage>
        <taxon>Bacteria</taxon>
        <taxon>Bacillati</taxon>
        <taxon>Bacillota</taxon>
        <taxon>Bacilli</taxon>
        <taxon>Lactobacillales</taxon>
        <taxon>Lactobacillaceae</taxon>
        <taxon>Lentilactobacillus</taxon>
    </lineage>
</organism>
<dbReference type="Proteomes" id="UP000051581">
    <property type="component" value="Unassembled WGS sequence"/>
</dbReference>
<dbReference type="InterPro" id="IPR003646">
    <property type="entry name" value="SH3-like_bac-type"/>
</dbReference>
<dbReference type="GO" id="GO:0008745">
    <property type="term" value="F:N-acetylmuramoyl-L-alanine amidase activity"/>
    <property type="evidence" value="ECO:0007669"/>
    <property type="project" value="InterPro"/>
</dbReference>
<keyword evidence="2" id="KW-0961">Cell wall biogenesis/degradation</keyword>
<dbReference type="SUPFAM" id="SSF53187">
    <property type="entry name" value="Zn-dependent exopeptidases"/>
    <property type="match status" value="1"/>
</dbReference>
<dbReference type="SMART" id="SM00287">
    <property type="entry name" value="SH3b"/>
    <property type="match status" value="1"/>
</dbReference>
<dbReference type="InterPro" id="IPR002508">
    <property type="entry name" value="MurNAc-LAA_cat"/>
</dbReference>
<evidence type="ECO:0000256" key="1">
    <source>
        <dbReference type="ARBA" id="ARBA00022801"/>
    </source>
</evidence>
<dbReference type="Pfam" id="PF01520">
    <property type="entry name" value="Amidase_3"/>
    <property type="match status" value="1"/>
</dbReference>
<evidence type="ECO:0000256" key="3">
    <source>
        <dbReference type="SAM" id="Phobius"/>
    </source>
</evidence>
<dbReference type="GO" id="GO:0009253">
    <property type="term" value="P:peptidoglycan catabolic process"/>
    <property type="evidence" value="ECO:0007669"/>
    <property type="project" value="InterPro"/>
</dbReference>
<name>A0A0R1L007_9LACO</name>
<evidence type="ECO:0000259" key="4">
    <source>
        <dbReference type="PROSITE" id="PS51781"/>
    </source>
</evidence>
<dbReference type="Gene3D" id="2.30.30.40">
    <property type="entry name" value="SH3 Domains"/>
    <property type="match status" value="1"/>
</dbReference>
<dbReference type="GO" id="GO:0071555">
    <property type="term" value="P:cell wall organization"/>
    <property type="evidence" value="ECO:0007669"/>
    <property type="project" value="UniProtKB-KW"/>
</dbReference>
<accession>A0A0R1L007</accession>
<reference evidence="5 6" key="1">
    <citation type="journal article" date="2015" name="Genome Announc.">
        <title>Expanding the biotechnology potential of lactobacilli through comparative genomics of 213 strains and associated genera.</title>
        <authorList>
            <person name="Sun Z."/>
            <person name="Harris H.M."/>
            <person name="McCann A."/>
            <person name="Guo C."/>
            <person name="Argimon S."/>
            <person name="Zhang W."/>
            <person name="Yang X."/>
            <person name="Jeffery I.B."/>
            <person name="Cooney J.C."/>
            <person name="Kagawa T.F."/>
            <person name="Liu W."/>
            <person name="Song Y."/>
            <person name="Salvetti E."/>
            <person name="Wrobel A."/>
            <person name="Rasinkangas P."/>
            <person name="Parkhill J."/>
            <person name="Rea M.C."/>
            <person name="O'Sullivan O."/>
            <person name="Ritari J."/>
            <person name="Douillard F.P."/>
            <person name="Paul Ross R."/>
            <person name="Yang R."/>
            <person name="Briner A.E."/>
            <person name="Felis G.E."/>
            <person name="de Vos W.M."/>
            <person name="Barrangou R."/>
            <person name="Klaenhammer T.R."/>
            <person name="Caufield P.W."/>
            <person name="Cui Y."/>
            <person name="Zhang H."/>
            <person name="O'Toole P.W."/>
        </authorList>
    </citation>
    <scope>NUCLEOTIDE SEQUENCE [LARGE SCALE GENOMIC DNA]</scope>
    <source>
        <strain evidence="5 6">DSM 19904</strain>
    </source>
</reference>
<sequence length="286" mass="31937">MRKDLTVKKFWENKSWIIATLAIIITFFVLILSLESNSVTVKVNQLNIRSGPSVTYSVKAKVKHGQRLQVISRKSNWIKVIYKHRTIGWVAAWLVQNTNVQNVTRLSEATIVLDPGHGGSDTGALSMNGQPEKRYTLEVAKRVERKLQARGARVVMTRDSDKTVPLAARPEVANSASANIFVSFHFDSSDENNVASGYTCYFYHDGDSKKLAKAVNNNMSDLPLPSRGVDFGNFLVIRDNSVPAILIEGGYINTKKDFKQIKDPAYQKKLATDVVNGIANYFKNNN</sequence>
<evidence type="ECO:0000256" key="2">
    <source>
        <dbReference type="ARBA" id="ARBA00023316"/>
    </source>
</evidence>
<dbReference type="Pfam" id="PF08239">
    <property type="entry name" value="SH3_3"/>
    <property type="match status" value="1"/>
</dbReference>
<keyword evidence="3" id="KW-0472">Membrane</keyword>
<dbReference type="EMBL" id="AZEA01000003">
    <property type="protein sequence ID" value="KRK89084.1"/>
    <property type="molecule type" value="Genomic_DNA"/>
</dbReference>
<dbReference type="SMART" id="SM00646">
    <property type="entry name" value="Ami_3"/>
    <property type="match status" value="1"/>
</dbReference>
<dbReference type="CDD" id="cd02696">
    <property type="entry name" value="MurNAc-LAA"/>
    <property type="match status" value="1"/>
</dbReference>
<keyword evidence="1 5" id="KW-0378">Hydrolase</keyword>
<evidence type="ECO:0000313" key="5">
    <source>
        <dbReference type="EMBL" id="KRK89084.1"/>
    </source>
</evidence>